<dbReference type="EMBL" id="JAPWGY010000003">
    <property type="protein sequence ID" value="MCZ4280964.1"/>
    <property type="molecule type" value="Genomic_DNA"/>
</dbReference>
<keyword evidence="1" id="KW-0732">Signal</keyword>
<evidence type="ECO:0000313" key="3">
    <source>
        <dbReference type="EMBL" id="MCZ4280964.1"/>
    </source>
</evidence>
<accession>A0ABT4LIP2</accession>
<name>A0ABT4LIP2_9PROT</name>
<dbReference type="PANTHER" id="PTHR15629:SF2">
    <property type="entry name" value="SH3 DOMAIN-CONTAINING YSC84-LIKE PROTEIN 1"/>
    <property type="match status" value="1"/>
</dbReference>
<feature type="domain" description="Ysc84 actin-binding" evidence="2">
    <location>
        <begin position="113"/>
        <end position="232"/>
    </location>
</feature>
<proteinExistence type="predicted"/>
<organism evidence="3 4">
    <name type="scientific">Kiloniella laminariae</name>
    <dbReference type="NCBI Taxonomy" id="454162"/>
    <lineage>
        <taxon>Bacteria</taxon>
        <taxon>Pseudomonadati</taxon>
        <taxon>Pseudomonadota</taxon>
        <taxon>Alphaproteobacteria</taxon>
        <taxon>Rhodospirillales</taxon>
        <taxon>Kiloniellaceae</taxon>
        <taxon>Kiloniella</taxon>
    </lineage>
</organism>
<feature type="chain" id="PRO_5047215998" evidence="1">
    <location>
        <begin position="26"/>
        <end position="234"/>
    </location>
</feature>
<feature type="signal peptide" evidence="1">
    <location>
        <begin position="1"/>
        <end position="25"/>
    </location>
</feature>
<comment type="caution">
    <text evidence="3">The sequence shown here is derived from an EMBL/GenBank/DDBJ whole genome shotgun (WGS) entry which is preliminary data.</text>
</comment>
<dbReference type="InterPro" id="IPR007461">
    <property type="entry name" value="Ysc84_actin-binding"/>
</dbReference>
<dbReference type="CDD" id="cd11524">
    <property type="entry name" value="SYLF"/>
    <property type="match status" value="1"/>
</dbReference>
<dbReference type="RefSeq" id="WP_269423150.1">
    <property type="nucleotide sequence ID" value="NZ_JAPWGY010000003.1"/>
</dbReference>
<gene>
    <name evidence="3" type="ORF">O4H49_09265</name>
</gene>
<evidence type="ECO:0000259" key="2">
    <source>
        <dbReference type="Pfam" id="PF04366"/>
    </source>
</evidence>
<evidence type="ECO:0000313" key="4">
    <source>
        <dbReference type="Proteomes" id="UP001069802"/>
    </source>
</evidence>
<dbReference type="Proteomes" id="UP001069802">
    <property type="component" value="Unassembled WGS sequence"/>
</dbReference>
<protein>
    <submittedName>
        <fullName evidence="3">Lipid-binding SYLF domain-containing protein</fullName>
    </submittedName>
</protein>
<dbReference type="PANTHER" id="PTHR15629">
    <property type="entry name" value="SH3YL1 PROTEIN"/>
    <property type="match status" value="1"/>
</dbReference>
<keyword evidence="4" id="KW-1185">Reference proteome</keyword>
<reference evidence="3" key="1">
    <citation type="submission" date="2022-12" db="EMBL/GenBank/DDBJ databases">
        <title>Bacterial isolates from different developmental stages of Nematostella vectensis.</title>
        <authorList>
            <person name="Fraune S."/>
        </authorList>
    </citation>
    <scope>NUCLEOTIDE SEQUENCE</scope>
    <source>
        <strain evidence="3">G21630-S1</strain>
    </source>
</reference>
<dbReference type="Pfam" id="PF04366">
    <property type="entry name" value="Ysc84"/>
    <property type="match status" value="1"/>
</dbReference>
<evidence type="ECO:0000256" key="1">
    <source>
        <dbReference type="SAM" id="SignalP"/>
    </source>
</evidence>
<dbReference type="InterPro" id="IPR051702">
    <property type="entry name" value="SH3_domain_YSC84-like"/>
</dbReference>
<sequence length="234" mass="24236">MTLSLARAFFPASFLRLAIITTAFATLFSFNTAKAASDAEQLVAASRYSLEKLLSNPDYAKLKEFAGKAHGILIIPQLVKAGFFIGGEGGSGVLLVKGADGTWSYPAFYTLAAGSIGLQIGGEVSEVVFTLMNAGAVEAILDSEVKFGGDLSLAVGPFGAGVEASTTANLDVDVYAFSSSVGLFGGGAFEGAKLFTRESYNSSYYGAGAAPRGITIERAFSNSHADKLRAALPQ</sequence>